<accession>A0ABV6GG87</accession>
<evidence type="ECO:0000313" key="6">
    <source>
        <dbReference type="EMBL" id="MFC0272594.1"/>
    </source>
</evidence>
<keyword evidence="1" id="KW-0805">Transcription regulation</keyword>
<dbReference type="InterPro" id="IPR000281">
    <property type="entry name" value="HTH_RpiR"/>
</dbReference>
<dbReference type="PROSITE" id="PS51071">
    <property type="entry name" value="HTH_RPIR"/>
    <property type="match status" value="1"/>
</dbReference>
<dbReference type="Proteomes" id="UP001589854">
    <property type="component" value="Unassembled WGS sequence"/>
</dbReference>
<feature type="domain" description="SIS" evidence="5">
    <location>
        <begin position="128"/>
        <end position="264"/>
    </location>
</feature>
<evidence type="ECO:0000259" key="5">
    <source>
        <dbReference type="PROSITE" id="PS51464"/>
    </source>
</evidence>
<proteinExistence type="predicted"/>
<organism evidence="6 7">
    <name type="scientific">Metabacillus herbersteinensis</name>
    <dbReference type="NCBI Taxonomy" id="283816"/>
    <lineage>
        <taxon>Bacteria</taxon>
        <taxon>Bacillati</taxon>
        <taxon>Bacillota</taxon>
        <taxon>Bacilli</taxon>
        <taxon>Bacillales</taxon>
        <taxon>Bacillaceae</taxon>
        <taxon>Metabacillus</taxon>
    </lineage>
</organism>
<evidence type="ECO:0000256" key="2">
    <source>
        <dbReference type="ARBA" id="ARBA00023125"/>
    </source>
</evidence>
<dbReference type="InterPro" id="IPR046348">
    <property type="entry name" value="SIS_dom_sf"/>
</dbReference>
<dbReference type="RefSeq" id="WP_378935068.1">
    <property type="nucleotide sequence ID" value="NZ_JBHLVO010000011.1"/>
</dbReference>
<dbReference type="InterPro" id="IPR001347">
    <property type="entry name" value="SIS_dom"/>
</dbReference>
<reference evidence="6 7" key="1">
    <citation type="submission" date="2024-09" db="EMBL/GenBank/DDBJ databases">
        <authorList>
            <person name="Sun Q."/>
            <person name="Mori K."/>
        </authorList>
    </citation>
    <scope>NUCLEOTIDE SEQUENCE [LARGE SCALE GENOMIC DNA]</scope>
    <source>
        <strain evidence="6 7">CCM 7228</strain>
    </source>
</reference>
<feature type="domain" description="HTH rpiR-type" evidence="4">
    <location>
        <begin position="4"/>
        <end position="80"/>
    </location>
</feature>
<evidence type="ECO:0000256" key="1">
    <source>
        <dbReference type="ARBA" id="ARBA00023015"/>
    </source>
</evidence>
<dbReference type="InterPro" id="IPR035472">
    <property type="entry name" value="RpiR-like_SIS"/>
</dbReference>
<dbReference type="Gene3D" id="3.40.50.10490">
    <property type="entry name" value="Glucose-6-phosphate isomerase like protein, domain 1"/>
    <property type="match status" value="1"/>
</dbReference>
<evidence type="ECO:0000313" key="7">
    <source>
        <dbReference type="Proteomes" id="UP001589854"/>
    </source>
</evidence>
<dbReference type="InterPro" id="IPR009057">
    <property type="entry name" value="Homeodomain-like_sf"/>
</dbReference>
<dbReference type="InterPro" id="IPR036388">
    <property type="entry name" value="WH-like_DNA-bd_sf"/>
</dbReference>
<dbReference type="InterPro" id="IPR047640">
    <property type="entry name" value="RpiR-like"/>
</dbReference>
<dbReference type="EMBL" id="JBHLVO010000011">
    <property type="protein sequence ID" value="MFC0272594.1"/>
    <property type="molecule type" value="Genomic_DNA"/>
</dbReference>
<dbReference type="PROSITE" id="PS51464">
    <property type="entry name" value="SIS"/>
    <property type="match status" value="1"/>
</dbReference>
<dbReference type="SUPFAM" id="SSF46689">
    <property type="entry name" value="Homeodomain-like"/>
    <property type="match status" value="1"/>
</dbReference>
<dbReference type="PANTHER" id="PTHR30514">
    <property type="entry name" value="GLUCOKINASE"/>
    <property type="match status" value="1"/>
</dbReference>
<dbReference type="Pfam" id="PF01418">
    <property type="entry name" value="HTH_6"/>
    <property type="match status" value="1"/>
</dbReference>
<evidence type="ECO:0000256" key="3">
    <source>
        <dbReference type="ARBA" id="ARBA00023163"/>
    </source>
</evidence>
<keyword evidence="7" id="KW-1185">Reference proteome</keyword>
<dbReference type="PANTHER" id="PTHR30514:SF18">
    <property type="entry name" value="RPIR-FAMILY TRANSCRIPTIONAL REGULATOR"/>
    <property type="match status" value="1"/>
</dbReference>
<keyword evidence="2" id="KW-0238">DNA-binding</keyword>
<keyword evidence="3" id="KW-0804">Transcription</keyword>
<dbReference type="Pfam" id="PF01380">
    <property type="entry name" value="SIS"/>
    <property type="match status" value="1"/>
</dbReference>
<comment type="caution">
    <text evidence="6">The sequence shown here is derived from an EMBL/GenBank/DDBJ whole genome shotgun (WGS) entry which is preliminary data.</text>
</comment>
<evidence type="ECO:0000259" key="4">
    <source>
        <dbReference type="PROSITE" id="PS51071"/>
    </source>
</evidence>
<gene>
    <name evidence="6" type="ORF">ACFFIX_14250</name>
</gene>
<protein>
    <submittedName>
        <fullName evidence="6">MurR/RpiR family transcriptional regulator</fullName>
    </submittedName>
</protein>
<dbReference type="Gene3D" id="1.10.10.10">
    <property type="entry name" value="Winged helix-like DNA-binding domain superfamily/Winged helix DNA-binding domain"/>
    <property type="match status" value="1"/>
</dbReference>
<dbReference type="CDD" id="cd05013">
    <property type="entry name" value="SIS_RpiR"/>
    <property type="match status" value="1"/>
</dbReference>
<dbReference type="SUPFAM" id="SSF53697">
    <property type="entry name" value="SIS domain"/>
    <property type="match status" value="1"/>
</dbReference>
<sequence length="285" mass="32595">MNQKTFPQIIKESFLTLSPGQKKVAEFLLHHMNEGALLTAFQIGQQVGVSETTVIRLAYALGFSGYSGMQEMVRKDWLANQHSVSDEGNYPRKEDRDEEHLFSDVIDQERLILQQLLNQLSPDEIWKAVDELVKADRVYIGGLGSSYAAAYWFYYTLKQLRENVFLSSPTGFLLEDICELTEKSAVVIFSFPRYRRETHKLANFAKKQKAIIVAITNRQLSPIGQLADITLTTEEQMESGHHSIASVVSLLEVIIAGIHIRDRERISIRQQKLELLYTDQELFLE</sequence>
<name>A0ABV6GG87_9BACI</name>